<dbReference type="AlphaFoldDB" id="A0A1T4WFL7"/>
<name>A0A1T4WFL7_9BACT</name>
<dbReference type="RefSeq" id="WP_078811339.1">
    <property type="nucleotide sequence ID" value="NZ_FUYE01000001.1"/>
</dbReference>
<dbReference type="Proteomes" id="UP000190774">
    <property type="component" value="Unassembled WGS sequence"/>
</dbReference>
<evidence type="ECO:0000313" key="3">
    <source>
        <dbReference type="Proteomes" id="UP000190774"/>
    </source>
</evidence>
<organism evidence="2 3">
    <name type="scientific">Prosthecobacter debontii</name>
    <dbReference type="NCBI Taxonomy" id="48467"/>
    <lineage>
        <taxon>Bacteria</taxon>
        <taxon>Pseudomonadati</taxon>
        <taxon>Verrucomicrobiota</taxon>
        <taxon>Verrucomicrobiia</taxon>
        <taxon>Verrucomicrobiales</taxon>
        <taxon>Verrucomicrobiaceae</taxon>
        <taxon>Prosthecobacter</taxon>
    </lineage>
</organism>
<sequence length="360" mass="38661">MKRRIAILTIAASLLTSMVSTASAQTLRLVNQINEIIPSQAMAGQTITVKISNTEVNFNSIIKDFRSPKLQEIIARFPRVPSLETKIFFTGTRSGTFVEGLNVRRVDASTYTVQVPTTARTGPMKLQRGIASSTSTVRFTLATVGFTFVNLSQFNVVSLKVDNVERLAPGQTIAAVPHTAPNVNVLDVGTPSGNRTIQVTMGRNAASPVLVLFFNARQAQTLISANEGFRNPILLNPMLAGEYLASSPNTVSVVGTSRTVSWQAVEVQAGPGGATAVIHGFDFTFNSANGTTTFRHWIGDRPNVVAQGTVSEPTAAQWGVNPAAINLNLRRSNNTAYTTLVVDLSNARFSATDGLSYEMQ</sequence>
<accession>A0A1T4WFL7</accession>
<feature type="signal peptide" evidence="1">
    <location>
        <begin position="1"/>
        <end position="24"/>
    </location>
</feature>
<dbReference type="EMBL" id="FUYE01000001">
    <property type="protein sequence ID" value="SKA75949.1"/>
    <property type="molecule type" value="Genomic_DNA"/>
</dbReference>
<gene>
    <name evidence="2" type="ORF">SAMN02745166_00097</name>
</gene>
<protein>
    <submittedName>
        <fullName evidence="2">Uncharacterized protein</fullName>
    </submittedName>
</protein>
<keyword evidence="3" id="KW-1185">Reference proteome</keyword>
<evidence type="ECO:0000313" key="2">
    <source>
        <dbReference type="EMBL" id="SKA75949.1"/>
    </source>
</evidence>
<evidence type="ECO:0000256" key="1">
    <source>
        <dbReference type="SAM" id="SignalP"/>
    </source>
</evidence>
<proteinExistence type="predicted"/>
<feature type="chain" id="PRO_5012368836" evidence="1">
    <location>
        <begin position="25"/>
        <end position="360"/>
    </location>
</feature>
<reference evidence="3" key="1">
    <citation type="submission" date="2017-02" db="EMBL/GenBank/DDBJ databases">
        <authorList>
            <person name="Varghese N."/>
            <person name="Submissions S."/>
        </authorList>
    </citation>
    <scope>NUCLEOTIDE SEQUENCE [LARGE SCALE GENOMIC DNA]</scope>
    <source>
        <strain evidence="3">ATCC 700200</strain>
    </source>
</reference>
<keyword evidence="1" id="KW-0732">Signal</keyword>